<name>A0A291LH71_9CAUD</name>
<evidence type="ECO:0000313" key="2">
    <source>
        <dbReference type="EMBL" id="ATI18728.1"/>
    </source>
</evidence>
<reference evidence="3" key="1">
    <citation type="submission" date="2017-08" db="EMBL/GenBank/DDBJ databases">
        <authorList>
            <person name="de Groot N.N."/>
        </authorList>
    </citation>
    <scope>NUCLEOTIDE SEQUENCE [LARGE SCALE GENOMIC DNA]</scope>
</reference>
<gene>
    <name evidence="2" type="ORF">SEA_DAUDAU_27</name>
</gene>
<organism evidence="2 3">
    <name type="scientific">Streptomyces phage Daudau</name>
    <dbReference type="NCBI Taxonomy" id="2041206"/>
    <lineage>
        <taxon>Viruses</taxon>
        <taxon>Duplodnaviria</taxon>
        <taxon>Heunggongvirae</taxon>
        <taxon>Uroviricota</taxon>
        <taxon>Caudoviricetes</taxon>
        <taxon>Arquatrovirinae</taxon>
        <taxon>Caelumvirus</taxon>
        <taxon>Caelumvirus daudau</taxon>
    </lineage>
</organism>
<evidence type="ECO:0000313" key="3">
    <source>
        <dbReference type="Proteomes" id="UP000229313"/>
    </source>
</evidence>
<keyword evidence="1" id="KW-0812">Transmembrane</keyword>
<feature type="transmembrane region" description="Helical" evidence="1">
    <location>
        <begin position="30"/>
        <end position="48"/>
    </location>
</feature>
<keyword evidence="1" id="KW-1133">Transmembrane helix</keyword>
<accession>A0A291LH71</accession>
<evidence type="ECO:0000256" key="1">
    <source>
        <dbReference type="SAM" id="Phobius"/>
    </source>
</evidence>
<proteinExistence type="predicted"/>
<sequence>MSVAKHAAPTNKAVALVVTHLPTRYRSKTGLVTAALGVVVSVLSVVAVHRPEVAVAIQALTALGFVEQDGSDDSEE</sequence>
<dbReference type="Proteomes" id="UP000229313">
    <property type="component" value="Segment"/>
</dbReference>
<dbReference type="Pfam" id="PF24220">
    <property type="entry name" value="DUF7439"/>
    <property type="match status" value="1"/>
</dbReference>
<protein>
    <submittedName>
        <fullName evidence="2">Uncharacterized protein</fullName>
    </submittedName>
</protein>
<keyword evidence="3" id="KW-1185">Reference proteome</keyword>
<dbReference type="InterPro" id="IPR055862">
    <property type="entry name" value="DUF7439"/>
</dbReference>
<keyword evidence="1" id="KW-0472">Membrane</keyword>
<dbReference type="EMBL" id="MF766045">
    <property type="protein sequence ID" value="ATI18728.1"/>
    <property type="molecule type" value="Genomic_DNA"/>
</dbReference>